<dbReference type="PROSITE" id="PS51257">
    <property type="entry name" value="PROKAR_LIPOPROTEIN"/>
    <property type="match status" value="1"/>
</dbReference>
<dbReference type="Proteomes" id="UP000033047">
    <property type="component" value="Unassembled WGS sequence"/>
</dbReference>
<protein>
    <recommendedName>
        <fullName evidence="3">6-bladed beta-propeller</fullName>
    </recommendedName>
</protein>
<gene>
    <name evidence="1" type="ORF">HMPREF1535_01876</name>
</gene>
<organism evidence="1 2">
    <name type="scientific">Parabacteroides goldsteinii DSM 19448 = WAL 12034</name>
    <dbReference type="NCBI Taxonomy" id="927665"/>
    <lineage>
        <taxon>Bacteria</taxon>
        <taxon>Pseudomonadati</taxon>
        <taxon>Bacteroidota</taxon>
        <taxon>Bacteroidia</taxon>
        <taxon>Bacteroidales</taxon>
        <taxon>Tannerellaceae</taxon>
        <taxon>Parabacteroides</taxon>
    </lineage>
</organism>
<dbReference type="RefSeq" id="WP_046145937.1">
    <property type="nucleotide sequence ID" value="NZ_KQ033912.1"/>
</dbReference>
<name>A0A0F5JDQ2_9BACT</name>
<dbReference type="InterPro" id="IPR011042">
    <property type="entry name" value="6-blade_b-propeller_TolB-like"/>
</dbReference>
<dbReference type="InterPro" id="IPR011044">
    <property type="entry name" value="Quino_amine_DH_bsu"/>
</dbReference>
<accession>A0A0F5JDQ2</accession>
<proteinExistence type="predicted"/>
<evidence type="ECO:0000313" key="1">
    <source>
        <dbReference type="EMBL" id="KKB55904.1"/>
    </source>
</evidence>
<evidence type="ECO:0008006" key="3">
    <source>
        <dbReference type="Google" id="ProtNLM"/>
    </source>
</evidence>
<dbReference type="STRING" id="927665.HMPREF1535_01876"/>
<dbReference type="HOGENOM" id="CLU_056133_0_0_10"/>
<comment type="caution">
    <text evidence="1">The sequence shown here is derived from an EMBL/GenBank/DDBJ whole genome shotgun (WGS) entry which is preliminary data.</text>
</comment>
<sequence>MKTLIIILLNICFLFSCSLPQNRNLENVYVLNLDEANNNDFYSMFDSVTYISLETQSDNEIGQISRILYHYGKYIVTDMLTNRVFIFNEDGKYYSKIDAIGNGPEEYVQITDITIDKYNERIKVLDAMQGKIVSYDLEGYSVGETKLPVVPAPLHFCQVEKEKYAFDFQRCSSEKEWQYNLFISSEYLSGEISKFLPYDKPLDVCFSPRVTLQEIDDEVLYIPLYSPTIYTIDSFELKPRYTFDFGDKWVDQDFVDIEWKDAGEFMNKLSRTKYVYYFNLLESGSHIYAEFMYKENKYRLVIDKETDHLFLQRETEAYKCHYTEIPMCCIGNKFVIPLTPFEYNSMIGDEAIQLPEDNNPILMFVTFKKF</sequence>
<reference evidence="1 2" key="1">
    <citation type="submission" date="2013-04" db="EMBL/GenBank/DDBJ databases">
        <title>The Genome Sequence of Parabacteroides goldsteinii DSM 19448.</title>
        <authorList>
            <consortium name="The Broad Institute Genomics Platform"/>
            <person name="Earl A."/>
            <person name="Ward D."/>
            <person name="Feldgarden M."/>
            <person name="Gevers D."/>
            <person name="Martens E."/>
            <person name="Sakamoto M."/>
            <person name="Benno Y."/>
            <person name="Song Y."/>
            <person name="Liu C."/>
            <person name="Lee J."/>
            <person name="Bolanos M."/>
            <person name="Vaisanen M.L."/>
            <person name="Finegold S.M."/>
            <person name="Walker B."/>
            <person name="Young S."/>
            <person name="Zeng Q."/>
            <person name="Gargeya S."/>
            <person name="Fitzgerald M."/>
            <person name="Haas B."/>
            <person name="Abouelleil A."/>
            <person name="Allen A.W."/>
            <person name="Alvarado L."/>
            <person name="Arachchi H.M."/>
            <person name="Berlin A.M."/>
            <person name="Chapman S.B."/>
            <person name="Gainer-Dewar J."/>
            <person name="Goldberg J."/>
            <person name="Griggs A."/>
            <person name="Gujja S."/>
            <person name="Hansen M."/>
            <person name="Howarth C."/>
            <person name="Imamovic A."/>
            <person name="Ireland A."/>
            <person name="Larimer J."/>
            <person name="McCowan C."/>
            <person name="Murphy C."/>
            <person name="Pearson M."/>
            <person name="Poon T.W."/>
            <person name="Priest M."/>
            <person name="Roberts A."/>
            <person name="Saif S."/>
            <person name="Shea T."/>
            <person name="Sisk P."/>
            <person name="Sykes S."/>
            <person name="Wortman J."/>
            <person name="Nusbaum C."/>
            <person name="Birren B."/>
        </authorList>
    </citation>
    <scope>NUCLEOTIDE SEQUENCE [LARGE SCALE GENOMIC DNA]</scope>
    <source>
        <strain evidence="1 2">DSM 19448</strain>
    </source>
</reference>
<dbReference type="EMBL" id="AQHV01000011">
    <property type="protein sequence ID" value="KKB55904.1"/>
    <property type="molecule type" value="Genomic_DNA"/>
</dbReference>
<dbReference type="PATRIC" id="fig|927665.4.peg.1918"/>
<evidence type="ECO:0000313" key="2">
    <source>
        <dbReference type="Proteomes" id="UP000033047"/>
    </source>
</evidence>
<dbReference type="Gene3D" id="2.120.10.30">
    <property type="entry name" value="TolB, C-terminal domain"/>
    <property type="match status" value="1"/>
</dbReference>
<dbReference type="SUPFAM" id="SSF50969">
    <property type="entry name" value="YVTN repeat-like/Quinoprotein amine dehydrogenase"/>
    <property type="match status" value="1"/>
</dbReference>
<dbReference type="AlphaFoldDB" id="A0A0F5JDQ2"/>
<dbReference type="Pfam" id="PF17170">
    <property type="entry name" value="DUF5128"/>
    <property type="match status" value="1"/>
</dbReference>